<name>A0A644V7M8_9ZZZZ</name>
<dbReference type="EMBL" id="VSSQ01000237">
    <property type="protein sequence ID" value="MPL87330.1"/>
    <property type="molecule type" value="Genomic_DNA"/>
</dbReference>
<comment type="caution">
    <text evidence="2">The sequence shown here is derived from an EMBL/GenBank/DDBJ whole genome shotgun (WGS) entry which is preliminary data.</text>
</comment>
<dbReference type="Pfam" id="PF00754">
    <property type="entry name" value="F5_F8_type_C"/>
    <property type="match status" value="1"/>
</dbReference>
<dbReference type="Gene3D" id="2.60.120.260">
    <property type="entry name" value="Galactose-binding domain-like"/>
    <property type="match status" value="2"/>
</dbReference>
<sequence>MTFQNVYTTTSGDGGLDSITFPDVLARYVKIAMNKKATPWNISFYEFEVYNIPPPANLALGMPASASTEFTPASLGVDGDSTTRWSADDQDAQWFMVDLQRAQSISKVRIKWEGAYCGNYSIQTSTDNVNYVSVFSTTTGDGGNDDITFAATEARYVKVVMNQKATPWNISFWELEIYK</sequence>
<reference evidence="2" key="1">
    <citation type="submission" date="2019-08" db="EMBL/GenBank/DDBJ databases">
        <authorList>
            <person name="Kucharzyk K."/>
            <person name="Murdoch R.W."/>
            <person name="Higgins S."/>
            <person name="Loffler F."/>
        </authorList>
    </citation>
    <scope>NUCLEOTIDE SEQUENCE</scope>
</reference>
<evidence type="ECO:0000313" key="2">
    <source>
        <dbReference type="EMBL" id="MPL87330.1"/>
    </source>
</evidence>
<feature type="domain" description="F5/8 type C" evidence="1">
    <location>
        <begin position="37"/>
        <end position="179"/>
    </location>
</feature>
<protein>
    <recommendedName>
        <fullName evidence="1">F5/8 type C domain-containing protein</fullName>
    </recommendedName>
</protein>
<gene>
    <name evidence="2" type="ORF">SDC9_33330</name>
</gene>
<dbReference type="InterPro" id="IPR000421">
    <property type="entry name" value="FA58C"/>
</dbReference>
<dbReference type="PROSITE" id="PS50022">
    <property type="entry name" value="FA58C_3"/>
    <property type="match status" value="1"/>
</dbReference>
<dbReference type="SUPFAM" id="SSF49785">
    <property type="entry name" value="Galactose-binding domain-like"/>
    <property type="match status" value="2"/>
</dbReference>
<dbReference type="AlphaFoldDB" id="A0A644V7M8"/>
<proteinExistence type="predicted"/>
<dbReference type="InterPro" id="IPR008979">
    <property type="entry name" value="Galactose-bd-like_sf"/>
</dbReference>
<evidence type="ECO:0000259" key="1">
    <source>
        <dbReference type="PROSITE" id="PS50022"/>
    </source>
</evidence>
<organism evidence="2">
    <name type="scientific">bioreactor metagenome</name>
    <dbReference type="NCBI Taxonomy" id="1076179"/>
    <lineage>
        <taxon>unclassified sequences</taxon>
        <taxon>metagenomes</taxon>
        <taxon>ecological metagenomes</taxon>
    </lineage>
</organism>
<accession>A0A644V7M8</accession>